<organism evidence="2 3">
    <name type="scientific">Acinetobacter phage vB_AbaM_ME3</name>
    <dbReference type="NCBI Taxonomy" id="1837876"/>
    <lineage>
        <taxon>Viruses</taxon>
        <taxon>Duplodnaviria</taxon>
        <taxon>Heunggongvirae</taxon>
        <taxon>Uroviricota</taxon>
        <taxon>Caudoviricetes</taxon>
        <taxon>Metrivirus</taxon>
        <taxon>Metrivirus ME3</taxon>
    </lineage>
</organism>
<gene>
    <name evidence="2" type="ORF">ME3_272</name>
</gene>
<accession>A0A172Q0W9</accession>
<name>A0A172Q0W9_9CAUD</name>
<evidence type="ECO:0000313" key="3">
    <source>
        <dbReference type="Proteomes" id="UP000225947"/>
    </source>
</evidence>
<feature type="compositionally biased region" description="Low complexity" evidence="1">
    <location>
        <begin position="81"/>
        <end position="118"/>
    </location>
</feature>
<feature type="region of interest" description="Disordered" evidence="1">
    <location>
        <begin position="55"/>
        <end position="125"/>
    </location>
</feature>
<dbReference type="EMBL" id="KU935715">
    <property type="protein sequence ID" value="AND75433.1"/>
    <property type="molecule type" value="Genomic_DNA"/>
</dbReference>
<keyword evidence="3" id="KW-1185">Reference proteome</keyword>
<sequence>MFSTFCLIVLLVSNIILIFKALSLNGKLAQANSANLLLKESYENLISKYNKLSRSLSKTSSPPTIVDKLLKTRNNKKTTKSETSPSHSSPSTSSHYDYSGGYSSCSGGDSGSSSCDSGSSGGSYD</sequence>
<proteinExistence type="predicted"/>
<evidence type="ECO:0000313" key="2">
    <source>
        <dbReference type="EMBL" id="AND75433.1"/>
    </source>
</evidence>
<reference evidence="3" key="1">
    <citation type="submission" date="2016-03" db="EMBL/GenBank/DDBJ databases">
        <title>Characterization of Acinetobacter baumannii phage vB_AbaM_ME3.</title>
        <authorList>
            <person name="Buttimer C.T.H."/>
            <person name="Elbreki M."/>
            <person name="Coffey A."/>
        </authorList>
    </citation>
    <scope>NUCLEOTIDE SEQUENCE [LARGE SCALE GENOMIC DNA]</scope>
</reference>
<protein>
    <submittedName>
        <fullName evidence="2">Uncharacterized protein</fullName>
    </submittedName>
</protein>
<dbReference type="Proteomes" id="UP000225947">
    <property type="component" value="Segment"/>
</dbReference>
<evidence type="ECO:0000256" key="1">
    <source>
        <dbReference type="SAM" id="MobiDB-lite"/>
    </source>
</evidence>